<accession>A0A127EII8</accession>
<organism evidence="1 2">
    <name type="scientific">Clostridium perfringens</name>
    <dbReference type="NCBI Taxonomy" id="1502"/>
    <lineage>
        <taxon>Bacteria</taxon>
        <taxon>Bacillati</taxon>
        <taxon>Bacillota</taxon>
        <taxon>Clostridia</taxon>
        <taxon>Eubacteriales</taxon>
        <taxon>Clostridiaceae</taxon>
        <taxon>Clostridium</taxon>
    </lineage>
</organism>
<dbReference type="Proteomes" id="UP000070260">
    <property type="component" value="Chromosome"/>
</dbReference>
<dbReference type="AlphaFoldDB" id="A0A127EII8"/>
<name>A0A127EII8_CLOPF</name>
<dbReference type="PATRIC" id="fig|1502.177.peg.1687"/>
<evidence type="ECO:0000313" key="1">
    <source>
        <dbReference type="EMBL" id="AMN35737.1"/>
    </source>
</evidence>
<dbReference type="RefSeq" id="WP_061428066.1">
    <property type="nucleotide sequence ID" value="NZ_CATNZO010000001.1"/>
</dbReference>
<proteinExistence type="predicted"/>
<evidence type="ECO:0000313" key="2">
    <source>
        <dbReference type="Proteomes" id="UP000070260"/>
    </source>
</evidence>
<protein>
    <submittedName>
        <fullName evidence="1">Uncharacterized protein</fullName>
    </submittedName>
</protein>
<dbReference type="EMBL" id="CP010994">
    <property type="protein sequence ID" value="AMN35737.1"/>
    <property type="molecule type" value="Genomic_DNA"/>
</dbReference>
<sequence>MKEEWKDIIGNEGLYNDDIEIGTISKELYFLIRYLEDSEMDLWVDRISMLLFYENHIIADLKELLNYTIDQENIVIETKLEVVAIDFNKERIRILENEEIFNY</sequence>
<reference evidence="1 2" key="1">
    <citation type="journal article" date="2016" name="PLoS ONE">
        <title>Plasmid Characterization and Chromosome Analysis of Two netF+ Clostridium perfringens Isolates Associated with Foal and Canine Necrotizing Enteritis.</title>
        <authorList>
            <person name="Mehdizadeh Gohari I."/>
            <person name="Kropinski A.M."/>
            <person name="Weese S.J."/>
            <person name="Parreira V.R."/>
            <person name="Whitehead A.E."/>
            <person name="Boerlin P."/>
            <person name="Prescott J.F."/>
        </authorList>
    </citation>
    <scope>NUCLEOTIDE SEQUENCE [LARGE SCALE GENOMIC DNA]</scope>
    <source>
        <strain evidence="1 2">JP838</strain>
    </source>
</reference>
<gene>
    <name evidence="1" type="ORF">JFP838_08240</name>
</gene>